<organism evidence="10 11">
    <name type="scientific">Ectopseudomonas oleovorans</name>
    <name type="common">Pseudomonas oleovorans</name>
    <dbReference type="NCBI Taxonomy" id="301"/>
    <lineage>
        <taxon>Bacteria</taxon>
        <taxon>Pseudomonadati</taxon>
        <taxon>Pseudomonadota</taxon>
        <taxon>Gammaproteobacteria</taxon>
        <taxon>Pseudomonadales</taxon>
        <taxon>Pseudomonadaceae</taxon>
        <taxon>Ectopseudomonas</taxon>
    </lineage>
</organism>
<evidence type="ECO:0000256" key="1">
    <source>
        <dbReference type="ARBA" id="ARBA00004651"/>
    </source>
</evidence>
<dbReference type="GO" id="GO:0009103">
    <property type="term" value="P:lipopolysaccharide biosynthetic process"/>
    <property type="evidence" value="ECO:0007669"/>
    <property type="project" value="UniProtKB-ARBA"/>
</dbReference>
<evidence type="ECO:0000256" key="8">
    <source>
        <dbReference type="SAM" id="Phobius"/>
    </source>
</evidence>
<evidence type="ECO:0000256" key="7">
    <source>
        <dbReference type="ARBA" id="ARBA00023136"/>
    </source>
</evidence>
<sequence>MKPLQLSIDTPLRHESKGKLGFESLLVFVAATVLFTLGIWNQAPQGFDDRWAVFLNEMFRHGPSFFATTYGQPYPDYPGTATWLSWLAARVIGASNQLANVLPTALASAGVLSLTYRMLADRSRAWALLTVLLVMLTPQWLEKARAVCLDQMIALVVLACFYLFYRADRDNRPPLRLLVFPLFVLGFAIRGPLGLIEPCAIVSVYWLVTAWCDPQRRPAAIRGLIGYGLAGLILLAACWWTLMQLARLEGGDTFAAEVWQMQVTGRLDESGKPFWYYLQLGLYRYLPVMPLALLTLFAWRREFLFSPDTADRRQLLWLAGCGLIILLGLSVPHFKRAYYVVPMVPFLAAIAAFALIQAEARLRRMEITYRTLVGLLPALAIVALFVCRHLWQKHGYWPDVSLSGLIILFAGLQLVSFMKWRSQYGTKRLLTLSALAFTALWVMLVAVIEPAQDLEYETRGFVTQVEGLREQQPGPLVFFGLGQDTWAIRYIMNLDHDEQPIFVGRDQGPLLDTLPAGSWIVLARQDRDLLAGTALEKLQPVLERRLNGNPCLVYRLP</sequence>
<dbReference type="Proteomes" id="UP000256988">
    <property type="component" value="Unassembled WGS sequence"/>
</dbReference>
<feature type="transmembrane region" description="Helical" evidence="8">
    <location>
        <begin position="315"/>
        <end position="331"/>
    </location>
</feature>
<feature type="transmembrane region" description="Helical" evidence="8">
    <location>
        <begin position="397"/>
        <end position="417"/>
    </location>
</feature>
<keyword evidence="5 8" id="KW-0812">Transmembrane</keyword>
<keyword evidence="6 8" id="KW-1133">Transmembrane helix</keyword>
<evidence type="ECO:0000313" key="11">
    <source>
        <dbReference type="Proteomes" id="UP000256988"/>
    </source>
</evidence>
<dbReference type="EMBL" id="QRDL01000013">
    <property type="protein sequence ID" value="REC98848.1"/>
    <property type="molecule type" value="Genomic_DNA"/>
</dbReference>
<dbReference type="InterPro" id="IPR038731">
    <property type="entry name" value="RgtA/B/C-like"/>
</dbReference>
<feature type="transmembrane region" description="Helical" evidence="8">
    <location>
        <begin position="20"/>
        <end position="40"/>
    </location>
</feature>
<evidence type="ECO:0000256" key="5">
    <source>
        <dbReference type="ARBA" id="ARBA00022692"/>
    </source>
</evidence>
<feature type="domain" description="Glycosyltransferase RgtA/B/C/D-like" evidence="9">
    <location>
        <begin position="80"/>
        <end position="210"/>
    </location>
</feature>
<name>A0A3D9E720_ECTOL</name>
<keyword evidence="2" id="KW-1003">Cell membrane</keyword>
<proteinExistence type="predicted"/>
<keyword evidence="7 8" id="KW-0472">Membrane</keyword>
<feature type="transmembrane region" description="Helical" evidence="8">
    <location>
        <begin position="148"/>
        <end position="165"/>
    </location>
</feature>
<keyword evidence="4 10" id="KW-0808">Transferase</keyword>
<accession>A0A3D9E720</accession>
<feature type="transmembrane region" description="Helical" evidence="8">
    <location>
        <begin position="337"/>
        <end position="356"/>
    </location>
</feature>
<evidence type="ECO:0000256" key="6">
    <source>
        <dbReference type="ARBA" id="ARBA00022989"/>
    </source>
</evidence>
<dbReference type="Pfam" id="PF13231">
    <property type="entry name" value="PMT_2"/>
    <property type="match status" value="1"/>
</dbReference>
<feature type="transmembrane region" description="Helical" evidence="8">
    <location>
        <begin position="220"/>
        <end position="242"/>
    </location>
</feature>
<gene>
    <name evidence="10" type="ORF">DFO60_4940</name>
</gene>
<evidence type="ECO:0000313" key="10">
    <source>
        <dbReference type="EMBL" id="REC98848.1"/>
    </source>
</evidence>
<feature type="transmembrane region" description="Helical" evidence="8">
    <location>
        <begin position="177"/>
        <end position="208"/>
    </location>
</feature>
<evidence type="ECO:0000256" key="4">
    <source>
        <dbReference type="ARBA" id="ARBA00022679"/>
    </source>
</evidence>
<protein>
    <submittedName>
        <fullName evidence="10">4-amino-4-deoxy-L-arabinose transferase-like glycosyltransferase</fullName>
    </submittedName>
</protein>
<feature type="transmembrane region" description="Helical" evidence="8">
    <location>
        <begin position="368"/>
        <end position="391"/>
    </location>
</feature>
<dbReference type="GO" id="GO:0016763">
    <property type="term" value="F:pentosyltransferase activity"/>
    <property type="evidence" value="ECO:0007669"/>
    <property type="project" value="TreeGrafter"/>
</dbReference>
<dbReference type="AlphaFoldDB" id="A0A3D9E720"/>
<comment type="subcellular location">
    <subcellularLocation>
        <location evidence="1">Cell membrane</location>
        <topology evidence="1">Multi-pass membrane protein</topology>
    </subcellularLocation>
</comment>
<feature type="transmembrane region" description="Helical" evidence="8">
    <location>
        <begin position="429"/>
        <end position="448"/>
    </location>
</feature>
<dbReference type="PANTHER" id="PTHR33908:SF11">
    <property type="entry name" value="MEMBRANE PROTEIN"/>
    <property type="match status" value="1"/>
</dbReference>
<comment type="caution">
    <text evidence="10">The sequence shown here is derived from an EMBL/GenBank/DDBJ whole genome shotgun (WGS) entry which is preliminary data.</text>
</comment>
<feature type="transmembrane region" description="Helical" evidence="8">
    <location>
        <begin position="282"/>
        <end position="299"/>
    </location>
</feature>
<dbReference type="GO" id="GO:0005886">
    <property type="term" value="C:plasma membrane"/>
    <property type="evidence" value="ECO:0007669"/>
    <property type="project" value="UniProtKB-SubCell"/>
</dbReference>
<evidence type="ECO:0000259" key="9">
    <source>
        <dbReference type="Pfam" id="PF13231"/>
    </source>
</evidence>
<evidence type="ECO:0000256" key="2">
    <source>
        <dbReference type="ARBA" id="ARBA00022475"/>
    </source>
</evidence>
<dbReference type="RefSeq" id="WP_115947147.1">
    <property type="nucleotide sequence ID" value="NZ_QRDL01000013.1"/>
</dbReference>
<keyword evidence="3" id="KW-0328">Glycosyltransferase</keyword>
<evidence type="ECO:0000256" key="3">
    <source>
        <dbReference type="ARBA" id="ARBA00022676"/>
    </source>
</evidence>
<dbReference type="InterPro" id="IPR050297">
    <property type="entry name" value="LipidA_mod_glycosyltrf_83"/>
</dbReference>
<reference evidence="10 11" key="1">
    <citation type="submission" date="2018-07" db="EMBL/GenBank/DDBJ databases">
        <title>Genome sequencing of rice bacterial endophytes.</title>
        <authorList>
            <person name="Venturi V."/>
        </authorList>
    </citation>
    <scope>NUCLEOTIDE SEQUENCE [LARGE SCALE GENOMIC DNA]</scope>
    <source>
        <strain evidence="10 11">AG1002</strain>
    </source>
</reference>
<dbReference type="PANTHER" id="PTHR33908">
    <property type="entry name" value="MANNOSYLTRANSFERASE YKCB-RELATED"/>
    <property type="match status" value="1"/>
</dbReference>